<feature type="compositionally biased region" description="Basic and acidic residues" evidence="2">
    <location>
        <begin position="789"/>
        <end position="798"/>
    </location>
</feature>
<feature type="coiled-coil region" evidence="1">
    <location>
        <begin position="47"/>
        <end position="99"/>
    </location>
</feature>
<feature type="coiled-coil region" evidence="1">
    <location>
        <begin position="165"/>
        <end position="232"/>
    </location>
</feature>
<comment type="caution">
    <text evidence="3">The sequence shown here is derived from an EMBL/GenBank/DDBJ whole genome shotgun (WGS) entry which is preliminary data.</text>
</comment>
<evidence type="ECO:0000313" key="3">
    <source>
        <dbReference type="EMBL" id="KAK9777123.1"/>
    </source>
</evidence>
<feature type="compositionally biased region" description="Basic and acidic residues" evidence="2">
    <location>
        <begin position="772"/>
        <end position="781"/>
    </location>
</feature>
<proteinExistence type="predicted"/>
<feature type="coiled-coil region" evidence="1">
    <location>
        <begin position="338"/>
        <end position="407"/>
    </location>
</feature>
<feature type="region of interest" description="Disordered" evidence="2">
    <location>
        <begin position="764"/>
        <end position="798"/>
    </location>
</feature>
<reference evidence="3 4" key="1">
    <citation type="submission" date="2024-02" db="EMBL/GenBank/DDBJ databases">
        <title>First draft genome assembly of two strains of Seiridium cardinale.</title>
        <authorList>
            <person name="Emiliani G."/>
            <person name="Scali E."/>
        </authorList>
    </citation>
    <scope>NUCLEOTIDE SEQUENCE [LARGE SCALE GENOMIC DNA]</scope>
    <source>
        <strain evidence="3 4">BM-138-000479</strain>
    </source>
</reference>
<evidence type="ECO:0000256" key="1">
    <source>
        <dbReference type="SAM" id="Coils"/>
    </source>
</evidence>
<keyword evidence="4" id="KW-1185">Reference proteome</keyword>
<gene>
    <name evidence="3" type="ORF">SCAR479_06191</name>
</gene>
<name>A0ABR2XTI9_9PEZI</name>
<sequence>MSSQARRIVSERPSLRSSPSSLASPMRSYRKSTHEEDGLRPAQEFRLKQLELKALETSQQVEAIKERVEDIDDQQRQDIKTLQETSDTTQKDLRNFEAQSSLVLAEQENLKSSQDTLQSTINGIDGRVILLEGRQPDESVNHMVQTVFDVVKGLAKRVQDFEEREKVSAEKYETAKQELNALRERLDHVGKSGESMETKFAFISRNVTEVVAKEVKRNTASVDNQVQQVNRNLTSFGEQQGYLKERLDNITSYTGQVPYLQSQCSSLGSKQEHLQGRLNSLAGLAGVIPGLQSRVDSLTHSGGGGGSANHSKISDLEESIRRCWQSGDSRANYFKERIADLQLGEQQLEAKYRNLKNELEQKTSSTGSVHQARSDLRGIQDSLRHNKENHTTALKDIYTRLESLEQNPTALKRPQDEFAGPIKSMQMEFQLLRKECDSTRSLFEKCRLNAIEMRNELVHRTEELTIRVKNQEMSDLKFHQSNANRLGLMESTLRKASEQCWPIVNYANKVTTDLPPVYPNHYVAWLRGLDFRLPDGMKAFKDVVVHVPKHLLFSYGKTKYILYRHDVREPFRGERDRQGLVDDDAYEYALPRDYHECAYRHTGYEIKYRASDSKSRITAVPKYVVWLGEIYTDGNWEQYGHQVGSTGFHLFMDITSPQKSLWVVFADKDLDPNGEQRNAVFRSQWLHFRCFADKPFDVAMFAQSVHDWNLFGSPKYDQPALDGEKVKACVQNSAQVAAPTFTYPNLKALFGVIGNGWSGVNGNDDEEGTIIDDDRSGKTDTTDNCVAEMSKDHDSGGS</sequence>
<dbReference type="EMBL" id="JARVKM010000023">
    <property type="protein sequence ID" value="KAK9777123.1"/>
    <property type="molecule type" value="Genomic_DNA"/>
</dbReference>
<protein>
    <submittedName>
        <fullName evidence="3">Uncharacterized protein</fullName>
    </submittedName>
</protein>
<evidence type="ECO:0000256" key="2">
    <source>
        <dbReference type="SAM" id="MobiDB-lite"/>
    </source>
</evidence>
<accession>A0ABR2XTI9</accession>
<keyword evidence="1" id="KW-0175">Coiled coil</keyword>
<organism evidence="3 4">
    <name type="scientific">Seiridium cardinale</name>
    <dbReference type="NCBI Taxonomy" id="138064"/>
    <lineage>
        <taxon>Eukaryota</taxon>
        <taxon>Fungi</taxon>
        <taxon>Dikarya</taxon>
        <taxon>Ascomycota</taxon>
        <taxon>Pezizomycotina</taxon>
        <taxon>Sordariomycetes</taxon>
        <taxon>Xylariomycetidae</taxon>
        <taxon>Amphisphaeriales</taxon>
        <taxon>Sporocadaceae</taxon>
        <taxon>Seiridium</taxon>
    </lineage>
</organism>
<feature type="region of interest" description="Disordered" evidence="2">
    <location>
        <begin position="1"/>
        <end position="41"/>
    </location>
</feature>
<dbReference type="Proteomes" id="UP001465668">
    <property type="component" value="Unassembled WGS sequence"/>
</dbReference>
<evidence type="ECO:0000313" key="4">
    <source>
        <dbReference type="Proteomes" id="UP001465668"/>
    </source>
</evidence>
<feature type="compositionally biased region" description="Basic and acidic residues" evidence="2">
    <location>
        <begin position="32"/>
        <end position="41"/>
    </location>
</feature>
<feature type="compositionally biased region" description="Low complexity" evidence="2">
    <location>
        <begin position="15"/>
        <end position="27"/>
    </location>
</feature>